<evidence type="ECO:0000313" key="2">
    <source>
        <dbReference type="EMBL" id="BCF90065.1"/>
    </source>
</evidence>
<dbReference type="EMBL" id="AP023174">
    <property type="protein sequence ID" value="BCF90065.1"/>
    <property type="molecule type" value="Genomic_DNA"/>
</dbReference>
<accession>A0A7I8BNN1</accession>
<protein>
    <submittedName>
        <fullName evidence="2">Uncharacterized protein</fullName>
    </submittedName>
</protein>
<proteinExistence type="predicted"/>
<dbReference type="KEGG" id="plad:PPGU16_31320"/>
<sequence length="94" mass="9638">MVAPELADDALRITAVPFDEGAAMVRVVSLDPAGGVIGSPPSAACAGRGMSTADSEQQNPRAEANTARLKRIDMVVCLPQSSADNRPQFAGPAC</sequence>
<organism evidence="2 3">
    <name type="scientific">Paraburkholderia largidicola</name>
    <dbReference type="NCBI Taxonomy" id="3014751"/>
    <lineage>
        <taxon>Bacteria</taxon>
        <taxon>Pseudomonadati</taxon>
        <taxon>Pseudomonadota</taxon>
        <taxon>Betaproteobacteria</taxon>
        <taxon>Burkholderiales</taxon>
        <taxon>Burkholderiaceae</taxon>
        <taxon>Paraburkholderia</taxon>
    </lineage>
</organism>
<dbReference type="AlphaFoldDB" id="A0A7I8BNN1"/>
<name>A0A7I8BNN1_9BURK</name>
<keyword evidence="3" id="KW-1185">Reference proteome</keyword>
<evidence type="ECO:0000256" key="1">
    <source>
        <dbReference type="SAM" id="MobiDB-lite"/>
    </source>
</evidence>
<reference evidence="2 3" key="1">
    <citation type="journal article" date="2020" name="Genes (Basel)">
        <title>Genomic Comparison of Insect Gut Symbionts from Divergent Burkholderia Subclades.</title>
        <authorList>
            <person name="Takeshita K."/>
            <person name="Kikuchi Y."/>
        </authorList>
    </citation>
    <scope>NUCLEOTIDE SEQUENCE [LARGE SCALE GENOMIC DNA]</scope>
    <source>
        <strain evidence="2 3">PGU16</strain>
    </source>
</reference>
<evidence type="ECO:0000313" key="3">
    <source>
        <dbReference type="Proteomes" id="UP000510888"/>
    </source>
</evidence>
<gene>
    <name evidence="2" type="ORF">PPGU16_31320</name>
</gene>
<dbReference type="Proteomes" id="UP000510888">
    <property type="component" value="Chromosome 1"/>
</dbReference>
<feature type="region of interest" description="Disordered" evidence="1">
    <location>
        <begin position="45"/>
        <end position="66"/>
    </location>
</feature>